<dbReference type="AlphaFoldDB" id="A0A813GG93"/>
<name>A0A813GG93_POLGL</name>
<dbReference type="EMBL" id="CAJNNV010028314">
    <property type="protein sequence ID" value="CAE8624084.1"/>
    <property type="molecule type" value="Genomic_DNA"/>
</dbReference>
<comment type="caution">
    <text evidence="1">The sequence shown here is derived from an EMBL/GenBank/DDBJ whole genome shotgun (WGS) entry which is preliminary data.</text>
</comment>
<organism evidence="1 2">
    <name type="scientific">Polarella glacialis</name>
    <name type="common">Dinoflagellate</name>
    <dbReference type="NCBI Taxonomy" id="89957"/>
    <lineage>
        <taxon>Eukaryota</taxon>
        <taxon>Sar</taxon>
        <taxon>Alveolata</taxon>
        <taxon>Dinophyceae</taxon>
        <taxon>Suessiales</taxon>
        <taxon>Suessiaceae</taxon>
        <taxon>Polarella</taxon>
    </lineage>
</organism>
<accession>A0A813GG93</accession>
<keyword evidence="2" id="KW-1185">Reference proteome</keyword>
<sequence length="70" mass="7060">MSFSRLASSSDAATNASARRVLEITPLPSRTVDVAPESRRVAASGVSRGVCIALCSLAVAKVGCAGAVLQ</sequence>
<protein>
    <submittedName>
        <fullName evidence="1">Uncharacterized protein</fullName>
    </submittedName>
</protein>
<feature type="non-terminal residue" evidence="1">
    <location>
        <position position="1"/>
    </location>
</feature>
<dbReference type="Proteomes" id="UP000654075">
    <property type="component" value="Unassembled WGS sequence"/>
</dbReference>
<gene>
    <name evidence="1" type="ORF">PGLA1383_LOCUS41277</name>
</gene>
<evidence type="ECO:0000313" key="2">
    <source>
        <dbReference type="Proteomes" id="UP000654075"/>
    </source>
</evidence>
<evidence type="ECO:0000313" key="1">
    <source>
        <dbReference type="EMBL" id="CAE8624084.1"/>
    </source>
</evidence>
<reference evidence="1" key="1">
    <citation type="submission" date="2021-02" db="EMBL/GenBank/DDBJ databases">
        <authorList>
            <person name="Dougan E. K."/>
            <person name="Rhodes N."/>
            <person name="Thang M."/>
            <person name="Chan C."/>
        </authorList>
    </citation>
    <scope>NUCLEOTIDE SEQUENCE</scope>
</reference>
<proteinExistence type="predicted"/>